<dbReference type="InterPro" id="IPR046373">
    <property type="entry name" value="Acyl-CoA_Oxase/DH_mid-dom_sf"/>
</dbReference>
<evidence type="ECO:0000259" key="14">
    <source>
        <dbReference type="Pfam" id="PF12806"/>
    </source>
</evidence>
<accession>A0A829YG07</accession>
<dbReference type="PANTHER" id="PTHR42803">
    <property type="entry name" value="ACYL-COA DEHYDROGENASE"/>
    <property type="match status" value="1"/>
</dbReference>
<dbReference type="Gene3D" id="1.10.540.10">
    <property type="entry name" value="Acyl-CoA dehydrogenase/oxidase, N-terminal domain"/>
    <property type="match status" value="1"/>
</dbReference>
<evidence type="ECO:0000259" key="13">
    <source>
        <dbReference type="Pfam" id="PF02771"/>
    </source>
</evidence>
<dbReference type="InterPro" id="IPR025878">
    <property type="entry name" value="Acyl-CoA_dh-like_C_dom"/>
</dbReference>
<dbReference type="Pfam" id="PF00441">
    <property type="entry name" value="Acyl-CoA_dh_1"/>
    <property type="match status" value="1"/>
</dbReference>
<evidence type="ECO:0000256" key="1">
    <source>
        <dbReference type="ARBA" id="ARBA00001974"/>
    </source>
</evidence>
<evidence type="ECO:0000259" key="12">
    <source>
        <dbReference type="Pfam" id="PF02770"/>
    </source>
</evidence>
<dbReference type="AlphaFoldDB" id="A0A829YG07"/>
<dbReference type="Gene3D" id="2.40.110.10">
    <property type="entry name" value="Butyryl-CoA Dehydrogenase, subunit A, domain 2"/>
    <property type="match status" value="1"/>
</dbReference>
<dbReference type="Proteomes" id="UP000445000">
    <property type="component" value="Unassembled WGS sequence"/>
</dbReference>
<feature type="domain" description="Acyl-CoA dehydrogenase/oxidase C-terminal" evidence="11">
    <location>
        <begin position="280"/>
        <end position="447"/>
    </location>
</feature>
<keyword evidence="4 10" id="KW-0274">FAD</keyword>
<evidence type="ECO:0000259" key="11">
    <source>
        <dbReference type="Pfam" id="PF00441"/>
    </source>
</evidence>
<dbReference type="SUPFAM" id="SSF47203">
    <property type="entry name" value="Acyl-CoA dehydrogenase C-terminal domain-like"/>
    <property type="match status" value="1"/>
</dbReference>
<keyword evidence="3 10" id="KW-0285">Flavoprotein</keyword>
<proteinExistence type="inferred from homology"/>
<dbReference type="RefSeq" id="WP_161813457.1">
    <property type="nucleotide sequence ID" value="NZ_BLJN01000003.1"/>
</dbReference>
<name>A0A829YG07_9GAMM</name>
<gene>
    <name evidence="15" type="ORF">GCM10011487_38530</name>
</gene>
<dbReference type="Pfam" id="PF12806">
    <property type="entry name" value="Acyl-CoA_dh_C"/>
    <property type="match status" value="1"/>
</dbReference>
<evidence type="ECO:0000256" key="10">
    <source>
        <dbReference type="RuleBase" id="RU362125"/>
    </source>
</evidence>
<keyword evidence="5 10" id="KW-0560">Oxidoreductase</keyword>
<dbReference type="Pfam" id="PF02770">
    <property type="entry name" value="Acyl-CoA_dh_M"/>
    <property type="match status" value="1"/>
</dbReference>
<feature type="domain" description="Acyl-CoA dehydrogenase/oxidase N-terminal" evidence="13">
    <location>
        <begin position="34"/>
        <end position="156"/>
    </location>
</feature>
<comment type="catalytic activity">
    <reaction evidence="6">
        <text>3-(methylsulfanyl)propanoyl-CoA + oxidized [electron-transfer flavoprotein] + H(+) = 3-(methylsulfanyl)acryloyl-CoA + reduced [electron-transfer flavoprotein]</text>
        <dbReference type="Rhea" id="RHEA:52612"/>
        <dbReference type="Rhea" id="RHEA-COMP:10685"/>
        <dbReference type="Rhea" id="RHEA-COMP:10686"/>
        <dbReference type="ChEBI" id="CHEBI:15378"/>
        <dbReference type="ChEBI" id="CHEBI:57692"/>
        <dbReference type="ChEBI" id="CHEBI:58307"/>
        <dbReference type="ChEBI" id="CHEBI:82815"/>
        <dbReference type="ChEBI" id="CHEBI:84994"/>
        <dbReference type="EC" id="1.3.99.41"/>
    </reaction>
    <physiologicalReaction direction="left-to-right" evidence="6">
        <dbReference type="Rhea" id="RHEA:52613"/>
    </physiologicalReaction>
</comment>
<dbReference type="FunFam" id="2.40.110.10:FF:000031">
    <property type="entry name" value="Acyl-CoA dehydrogenase, putative"/>
    <property type="match status" value="1"/>
</dbReference>
<protein>
    <recommendedName>
        <fullName evidence="9">3-methylmercaptopropionyl-CoA dehydrogenase</fullName>
        <ecNumber evidence="8">1.3.99.41</ecNumber>
    </recommendedName>
</protein>
<organism evidence="15 16">
    <name type="scientific">Steroidobacter agaridevorans</name>
    <dbReference type="NCBI Taxonomy" id="2695856"/>
    <lineage>
        <taxon>Bacteria</taxon>
        <taxon>Pseudomonadati</taxon>
        <taxon>Pseudomonadota</taxon>
        <taxon>Gammaproteobacteria</taxon>
        <taxon>Steroidobacterales</taxon>
        <taxon>Steroidobacteraceae</taxon>
        <taxon>Steroidobacter</taxon>
    </lineage>
</organism>
<comment type="function">
    <text evidence="7">Involved in the assimilation of dimethylsulphoniopropionate (DMSP), an important compound in the fixation of carbon in marine phytoplankton, by mediating the conversion of 3-(methylthio)propanoyl-CoA (MMPA-CoA) to 3-(methylthio)acryloyl-CoA (MTA-CoA).</text>
</comment>
<dbReference type="SUPFAM" id="SSF56645">
    <property type="entry name" value="Acyl-CoA dehydrogenase NM domain-like"/>
    <property type="match status" value="1"/>
</dbReference>
<dbReference type="InterPro" id="IPR013786">
    <property type="entry name" value="AcylCoA_DH/ox_N"/>
</dbReference>
<dbReference type="EMBL" id="BLJN01000003">
    <property type="protein sequence ID" value="GFE81853.1"/>
    <property type="molecule type" value="Genomic_DNA"/>
</dbReference>
<dbReference type="PANTHER" id="PTHR42803:SF1">
    <property type="entry name" value="BROAD-SPECIFICITY LINEAR ACYL-COA DEHYDROGENASE FADE5"/>
    <property type="match status" value="1"/>
</dbReference>
<dbReference type="InterPro" id="IPR009100">
    <property type="entry name" value="AcylCoA_DH/oxidase_NM_dom_sf"/>
</dbReference>
<keyword evidence="16" id="KW-1185">Reference proteome</keyword>
<evidence type="ECO:0000256" key="7">
    <source>
        <dbReference type="ARBA" id="ARBA00058683"/>
    </source>
</evidence>
<dbReference type="GO" id="GO:0016627">
    <property type="term" value="F:oxidoreductase activity, acting on the CH-CH group of donors"/>
    <property type="evidence" value="ECO:0007669"/>
    <property type="project" value="InterPro"/>
</dbReference>
<evidence type="ECO:0000256" key="6">
    <source>
        <dbReference type="ARBA" id="ARBA00051388"/>
    </source>
</evidence>
<evidence type="ECO:0000256" key="4">
    <source>
        <dbReference type="ARBA" id="ARBA00022827"/>
    </source>
</evidence>
<evidence type="ECO:0000256" key="5">
    <source>
        <dbReference type="ARBA" id="ARBA00023002"/>
    </source>
</evidence>
<sequence length="597" mass="64592">MQTYKAPLRDVRFCVHEVLDFVSHYRALESELGTEEVDAVVQAVATFAEDVLVPLNQGGDEEGAHFEAGQVRSPQGFADAYEEYVEAGWPRLGNPAEYGGEAAPYSLKLCVSEFMQAANHAWCMYALLNDGAIKTLLGFADAELLERFVPRLISGEWMGTMCLTEPHCGSDLSQVRCRAEPRADGSYSISGTKIFISSGEQDFSENIVHLVLARLPGAASGTRGISLFAVPKRVPDASGALGAVNSVRCLSIEDKMGLKASATCVMAFEGAQGWLVGEPGRGLNAMFVFINKSRLGTAQQAQAHAEGAFQTSLAYAQQRLAGRALDASAEDVRPAALIVHPDIRRMLLTQKAIAEGGRAFVLYCAKWVDLADSPNAHVRARAERRLALLTPIAKGALSEWATEATDLGIQILGGHGYMKEWGLEQRVRDVRITRIYEGTTGIQGMDLLGRKLLGPLREEFDGFTDEILALAARAERQRSLRGLSAGLVGGVNLWREITDVVAEQNRSDSASVGAAAVDYLMLAGYVCVGYVLALSALVAQERLDAGDAESAFYRAKIQTTQFYFDKMLPRIHTHAQSIRNGSASLMSMDEASFGLGV</sequence>
<dbReference type="InterPro" id="IPR009075">
    <property type="entry name" value="AcylCo_DH/oxidase_C"/>
</dbReference>
<feature type="domain" description="Acetyl-CoA dehydrogenase-like C-terminal" evidence="14">
    <location>
        <begin position="463"/>
        <end position="589"/>
    </location>
</feature>
<evidence type="ECO:0000256" key="3">
    <source>
        <dbReference type="ARBA" id="ARBA00022630"/>
    </source>
</evidence>
<evidence type="ECO:0000256" key="2">
    <source>
        <dbReference type="ARBA" id="ARBA00009347"/>
    </source>
</evidence>
<feature type="domain" description="Acyl-CoA oxidase/dehydrogenase middle" evidence="12">
    <location>
        <begin position="161"/>
        <end position="269"/>
    </location>
</feature>
<evidence type="ECO:0000313" key="15">
    <source>
        <dbReference type="EMBL" id="GFE81853.1"/>
    </source>
</evidence>
<evidence type="ECO:0000313" key="16">
    <source>
        <dbReference type="Proteomes" id="UP000445000"/>
    </source>
</evidence>
<dbReference type="InterPro" id="IPR052166">
    <property type="entry name" value="Diverse_Acyl-CoA_DH"/>
</dbReference>
<comment type="cofactor">
    <cofactor evidence="1 10">
        <name>FAD</name>
        <dbReference type="ChEBI" id="CHEBI:57692"/>
    </cofactor>
</comment>
<dbReference type="GO" id="GO:0050660">
    <property type="term" value="F:flavin adenine dinucleotide binding"/>
    <property type="evidence" value="ECO:0007669"/>
    <property type="project" value="InterPro"/>
</dbReference>
<dbReference type="Pfam" id="PF02771">
    <property type="entry name" value="Acyl-CoA_dh_N"/>
    <property type="match status" value="1"/>
</dbReference>
<comment type="similarity">
    <text evidence="2 10">Belongs to the acyl-CoA dehydrogenase family.</text>
</comment>
<evidence type="ECO:0000256" key="9">
    <source>
        <dbReference type="ARBA" id="ARBA00069043"/>
    </source>
</evidence>
<comment type="caution">
    <text evidence="15">The sequence shown here is derived from an EMBL/GenBank/DDBJ whole genome shotgun (WGS) entry which is preliminary data.</text>
</comment>
<dbReference type="InterPro" id="IPR006091">
    <property type="entry name" value="Acyl-CoA_Oxase/DH_mid-dom"/>
</dbReference>
<evidence type="ECO:0000256" key="8">
    <source>
        <dbReference type="ARBA" id="ARBA00066694"/>
    </source>
</evidence>
<dbReference type="InterPro" id="IPR036250">
    <property type="entry name" value="AcylCo_DH-like_C"/>
</dbReference>
<dbReference type="InterPro" id="IPR037069">
    <property type="entry name" value="AcylCoA_DH/ox_N_sf"/>
</dbReference>
<dbReference type="Gene3D" id="1.20.140.10">
    <property type="entry name" value="Butyryl-CoA Dehydrogenase, subunit A, domain 3"/>
    <property type="match status" value="1"/>
</dbReference>
<reference evidence="16" key="1">
    <citation type="submission" date="2020-01" db="EMBL/GenBank/DDBJ databases">
        <title>'Steroidobacter agaridevorans' sp. nov., agar-degrading bacteria isolated from rhizosphere soils.</title>
        <authorList>
            <person name="Ikenaga M."/>
            <person name="Kataoka M."/>
            <person name="Murouchi A."/>
            <person name="Katsuragi S."/>
            <person name="Sakai M."/>
        </authorList>
    </citation>
    <scope>NUCLEOTIDE SEQUENCE [LARGE SCALE GENOMIC DNA]</scope>
    <source>
        <strain evidence="16">YU21-B</strain>
    </source>
</reference>
<dbReference type="EC" id="1.3.99.41" evidence="8"/>